<feature type="transmembrane region" description="Helical" evidence="5">
    <location>
        <begin position="37"/>
        <end position="63"/>
    </location>
</feature>
<name>A0A7Z9BX90_9CYAN</name>
<evidence type="ECO:0000256" key="4">
    <source>
        <dbReference type="ARBA" id="ARBA00023136"/>
    </source>
</evidence>
<dbReference type="GO" id="GO:0005886">
    <property type="term" value="C:plasma membrane"/>
    <property type="evidence" value="ECO:0007669"/>
    <property type="project" value="InterPro"/>
</dbReference>
<sequence>MPNAPAIVTSFILAFWMSAIAILAIQNATPITLRFLFLESVQLPVGVILAFSVSLGVLGGALFKPLAQLGLTPQNPKIKN</sequence>
<evidence type="ECO:0000313" key="7">
    <source>
        <dbReference type="EMBL" id="VXD23255.1"/>
    </source>
</evidence>
<proteinExistence type="predicted"/>
<protein>
    <recommendedName>
        <fullName evidence="6">Lipopolysaccharide assembly protein A domain-containing protein</fullName>
    </recommendedName>
</protein>
<organism evidence="7 8">
    <name type="scientific">Planktothrix paucivesiculata PCC 9631</name>
    <dbReference type="NCBI Taxonomy" id="671071"/>
    <lineage>
        <taxon>Bacteria</taxon>
        <taxon>Bacillati</taxon>
        <taxon>Cyanobacteriota</taxon>
        <taxon>Cyanophyceae</taxon>
        <taxon>Oscillatoriophycideae</taxon>
        <taxon>Oscillatoriales</taxon>
        <taxon>Microcoleaceae</taxon>
        <taxon>Planktothrix</taxon>
    </lineage>
</organism>
<evidence type="ECO:0000313" key="8">
    <source>
        <dbReference type="Proteomes" id="UP000182190"/>
    </source>
</evidence>
<evidence type="ECO:0000259" key="6">
    <source>
        <dbReference type="Pfam" id="PF06305"/>
    </source>
</evidence>
<dbReference type="EMBL" id="CZCS02000214">
    <property type="protein sequence ID" value="VXD23255.1"/>
    <property type="molecule type" value="Genomic_DNA"/>
</dbReference>
<accession>A0A7Z9BX90</accession>
<gene>
    <name evidence="7" type="ORF">PL9631_710055</name>
</gene>
<keyword evidence="3 5" id="KW-1133">Transmembrane helix</keyword>
<evidence type="ECO:0000256" key="2">
    <source>
        <dbReference type="ARBA" id="ARBA00022692"/>
    </source>
</evidence>
<feature type="transmembrane region" description="Helical" evidence="5">
    <location>
        <begin position="6"/>
        <end position="25"/>
    </location>
</feature>
<keyword evidence="1" id="KW-1003">Cell membrane</keyword>
<dbReference type="Proteomes" id="UP000182190">
    <property type="component" value="Unassembled WGS sequence"/>
</dbReference>
<keyword evidence="4 5" id="KW-0472">Membrane</keyword>
<keyword evidence="2 5" id="KW-0812">Transmembrane</keyword>
<dbReference type="AlphaFoldDB" id="A0A7Z9BX90"/>
<dbReference type="InterPro" id="IPR010445">
    <property type="entry name" value="LapA_dom"/>
</dbReference>
<evidence type="ECO:0000256" key="3">
    <source>
        <dbReference type="ARBA" id="ARBA00022989"/>
    </source>
</evidence>
<feature type="domain" description="Lipopolysaccharide assembly protein A" evidence="6">
    <location>
        <begin position="26"/>
        <end position="64"/>
    </location>
</feature>
<dbReference type="OrthoDB" id="426174at2"/>
<keyword evidence="8" id="KW-1185">Reference proteome</keyword>
<dbReference type="RefSeq" id="WP_083621150.1">
    <property type="nucleotide sequence ID" value="NZ_LR735016.1"/>
</dbReference>
<comment type="caution">
    <text evidence="7">The sequence shown here is derived from an EMBL/GenBank/DDBJ whole genome shotgun (WGS) entry which is preliminary data.</text>
</comment>
<evidence type="ECO:0000256" key="5">
    <source>
        <dbReference type="SAM" id="Phobius"/>
    </source>
</evidence>
<reference evidence="7" key="1">
    <citation type="submission" date="2019-10" db="EMBL/GenBank/DDBJ databases">
        <authorList>
            <consortium name="Genoscope - CEA"/>
            <person name="William W."/>
        </authorList>
    </citation>
    <scope>NUCLEOTIDE SEQUENCE [LARGE SCALE GENOMIC DNA]</scope>
    <source>
        <strain evidence="7">BBR_PRJEB10994</strain>
    </source>
</reference>
<evidence type="ECO:0000256" key="1">
    <source>
        <dbReference type="ARBA" id="ARBA00022475"/>
    </source>
</evidence>
<dbReference type="Pfam" id="PF06305">
    <property type="entry name" value="LapA_dom"/>
    <property type="match status" value="1"/>
</dbReference>